<dbReference type="PANTHER" id="PTHR13522">
    <property type="entry name" value="U6 SNRNA PHOSPHODIESTERASE 1"/>
    <property type="match status" value="1"/>
</dbReference>
<reference evidence="8 9" key="1">
    <citation type="journal article" date="2023" name="BMC Biol.">
        <title>The compact genome of the sponge Oopsacas minuta (Hexactinellida) is lacking key metazoan core genes.</title>
        <authorList>
            <person name="Santini S."/>
            <person name="Schenkelaars Q."/>
            <person name="Jourda C."/>
            <person name="Duchesne M."/>
            <person name="Belahbib H."/>
            <person name="Rocher C."/>
            <person name="Selva M."/>
            <person name="Riesgo A."/>
            <person name="Vervoort M."/>
            <person name="Leys S.P."/>
            <person name="Kodjabachian L."/>
            <person name="Le Bivic A."/>
            <person name="Borchiellini C."/>
            <person name="Claverie J.M."/>
            <person name="Renard E."/>
        </authorList>
    </citation>
    <scope>NUCLEOTIDE SEQUENCE [LARGE SCALE GENOMIC DNA]</scope>
    <source>
        <strain evidence="8">SPO-2</strain>
    </source>
</reference>
<dbReference type="GO" id="GO:0034477">
    <property type="term" value="P:U6 snRNA 3'-end processing"/>
    <property type="evidence" value="ECO:0007669"/>
    <property type="project" value="InterPro"/>
</dbReference>
<evidence type="ECO:0000313" key="8">
    <source>
        <dbReference type="EMBL" id="KAI6646775.1"/>
    </source>
</evidence>
<dbReference type="Proteomes" id="UP001165289">
    <property type="component" value="Unassembled WGS sequence"/>
</dbReference>
<sequence length="250" mass="28616">MSKSKKRVIQLVNYSSDSSDDSTTDKKIKLAPIKLPLPPSIGLMFEDTEVQDDPSSLGGRTRSFPHMRGNWVSYVYIELTHDLLEKVAKNILSNFGDLKLEPFQDFHISLSRTLPIPYHWLHQMTSSLKSLADTLQPFYVTFKGVKIFQNDDNSRYFVAVLVDIGISDLSWIQQRVDGIMSGYKLPVFYKPASFHTSLLWTVKKCPNGTEQIVEKLWHEVVSEVLSGIEFEVEAINFKTGHKSYTFTFKK</sequence>
<dbReference type="EMBL" id="JAKMXF010000354">
    <property type="protein sequence ID" value="KAI6646775.1"/>
    <property type="molecule type" value="Genomic_DNA"/>
</dbReference>
<organism evidence="8 9">
    <name type="scientific">Oopsacas minuta</name>
    <dbReference type="NCBI Taxonomy" id="111878"/>
    <lineage>
        <taxon>Eukaryota</taxon>
        <taxon>Metazoa</taxon>
        <taxon>Porifera</taxon>
        <taxon>Hexactinellida</taxon>
        <taxon>Hexasterophora</taxon>
        <taxon>Lyssacinosida</taxon>
        <taxon>Leucopsacidae</taxon>
        <taxon>Oopsacas</taxon>
    </lineage>
</organism>
<evidence type="ECO:0000256" key="1">
    <source>
        <dbReference type="ARBA" id="ARBA00022722"/>
    </source>
</evidence>
<evidence type="ECO:0000256" key="5">
    <source>
        <dbReference type="ARBA" id="ARBA00029300"/>
    </source>
</evidence>
<dbReference type="Gene3D" id="3.90.1140.10">
    <property type="entry name" value="Cyclic phosphodiesterase"/>
    <property type="match status" value="1"/>
</dbReference>
<keyword evidence="3" id="KW-0456">Lyase</keyword>
<protein>
    <recommendedName>
        <fullName evidence="6">U6 snRNA phosphodiesterase 1</fullName>
    </recommendedName>
    <alternativeName>
        <fullName evidence="7">3'-5' RNA exonuclease USB1</fullName>
    </alternativeName>
</protein>
<dbReference type="GO" id="GO:0000175">
    <property type="term" value="F:3'-5'-RNA exonuclease activity"/>
    <property type="evidence" value="ECO:0007669"/>
    <property type="project" value="TreeGrafter"/>
</dbReference>
<dbReference type="SUPFAM" id="SSF55144">
    <property type="entry name" value="LigT-like"/>
    <property type="match status" value="1"/>
</dbReference>
<dbReference type="Pfam" id="PF09749">
    <property type="entry name" value="HVSL"/>
    <property type="match status" value="1"/>
</dbReference>
<evidence type="ECO:0000256" key="3">
    <source>
        <dbReference type="ARBA" id="ARBA00023239"/>
    </source>
</evidence>
<dbReference type="PANTHER" id="PTHR13522:SF3">
    <property type="entry name" value="U6 SNRNA PHOSPHODIESTERASE 1"/>
    <property type="match status" value="1"/>
</dbReference>
<evidence type="ECO:0000256" key="4">
    <source>
        <dbReference type="ARBA" id="ARBA00023242"/>
    </source>
</evidence>
<dbReference type="InterPro" id="IPR027521">
    <property type="entry name" value="Usb1"/>
</dbReference>
<evidence type="ECO:0000256" key="7">
    <source>
        <dbReference type="ARBA" id="ARBA00030030"/>
    </source>
</evidence>
<keyword evidence="4" id="KW-0539">Nucleus</keyword>
<proteinExistence type="predicted"/>
<dbReference type="InterPro" id="IPR009097">
    <property type="entry name" value="Cyclic_Pdiesterase"/>
</dbReference>
<evidence type="ECO:0000256" key="6">
    <source>
        <dbReference type="ARBA" id="ARBA00029543"/>
    </source>
</evidence>
<accession>A0AAV7JE72</accession>
<comment type="caution">
    <text evidence="8">The sequence shown here is derived from an EMBL/GenBank/DDBJ whole genome shotgun (WGS) entry which is preliminary data.</text>
</comment>
<keyword evidence="2" id="KW-0378">Hydrolase</keyword>
<dbReference type="AlphaFoldDB" id="A0AAV7JE72"/>
<dbReference type="GO" id="GO:0005634">
    <property type="term" value="C:nucleus"/>
    <property type="evidence" value="ECO:0007669"/>
    <property type="project" value="TreeGrafter"/>
</dbReference>
<gene>
    <name evidence="8" type="ORF">LOD99_12895</name>
</gene>
<dbReference type="GO" id="GO:0016829">
    <property type="term" value="F:lyase activity"/>
    <property type="evidence" value="ECO:0007669"/>
    <property type="project" value="UniProtKB-KW"/>
</dbReference>
<comment type="catalytic activity">
    <reaction evidence="5">
        <text>a 3'-end uridylyl-uridine-RNA = a 3'-end 2',3'-cyclophospho-uridine-RNA + uridine</text>
        <dbReference type="Rhea" id="RHEA:46052"/>
        <dbReference type="Rhea" id="RHEA-COMP:17384"/>
        <dbReference type="Rhea" id="RHEA-COMP:17385"/>
        <dbReference type="ChEBI" id="CHEBI:16704"/>
        <dbReference type="ChEBI" id="CHEBI:85643"/>
        <dbReference type="ChEBI" id="CHEBI:85644"/>
    </reaction>
    <physiologicalReaction direction="left-to-right" evidence="5">
        <dbReference type="Rhea" id="RHEA:46053"/>
    </physiologicalReaction>
</comment>
<keyword evidence="9" id="KW-1185">Reference proteome</keyword>
<evidence type="ECO:0000256" key="2">
    <source>
        <dbReference type="ARBA" id="ARBA00022801"/>
    </source>
</evidence>
<name>A0AAV7JE72_9METZ</name>
<evidence type="ECO:0000313" key="9">
    <source>
        <dbReference type="Proteomes" id="UP001165289"/>
    </source>
</evidence>
<keyword evidence="1" id="KW-0540">Nuclease</keyword>